<organism evidence="2 3">
    <name type="scientific">Dyadobacter helix</name>
    <dbReference type="NCBI Taxonomy" id="2822344"/>
    <lineage>
        <taxon>Bacteria</taxon>
        <taxon>Pseudomonadati</taxon>
        <taxon>Bacteroidota</taxon>
        <taxon>Cytophagia</taxon>
        <taxon>Cytophagales</taxon>
        <taxon>Spirosomataceae</taxon>
        <taxon>Dyadobacter</taxon>
    </lineage>
</organism>
<accession>A0A916JG53</accession>
<gene>
    <name evidence="2" type="ORF">DYBT9275_04241</name>
</gene>
<reference evidence="2" key="1">
    <citation type="submission" date="2021-04" db="EMBL/GenBank/DDBJ databases">
        <authorList>
            <person name="Rodrigo-Torres L."/>
            <person name="Arahal R. D."/>
            <person name="Lucena T."/>
        </authorList>
    </citation>
    <scope>NUCLEOTIDE SEQUENCE</scope>
    <source>
        <strain evidence="2">CECT 9275</strain>
    </source>
</reference>
<sequence>MDSFRKEIDQAFEQKLRKRFEDFQAPDKEGLSEKIFESIDKKPRRRRWLAASTMLLLLLLALPAGLMQKKARVAGRKETLAEPGKIKTLYSSKTRKETAEKRSSKILNKRNTSFDPNVSVAKTELSASTVSVADSSINSPFIRTNINADLLSVRGPYFRRFALPGITFEEASQTNEQKSSTKSSPFTPVFSVTGLQQFQLVQVHSDAEMPFQNVQFAPLLDMRSTGYKASIGFEKGSLRLLLNYGNLRNWSYYELGTKRIEISPATDGQYVQHRNGVPHVIDEKLHLLGLSAKTAIPLNRTPLRGFSTLAGLEFTTVLPDRSVMFWATISSVKSFHLGKKADLAIGPFAEYSLTQRSFLDGRWQTRPYRIGLTAEIKFPGK</sequence>
<dbReference type="EMBL" id="CAJRAF010000002">
    <property type="protein sequence ID" value="CAG5008322.1"/>
    <property type="molecule type" value="Genomic_DNA"/>
</dbReference>
<keyword evidence="1" id="KW-0472">Membrane</keyword>
<evidence type="ECO:0000313" key="2">
    <source>
        <dbReference type="EMBL" id="CAG5008322.1"/>
    </source>
</evidence>
<keyword evidence="1" id="KW-1133">Transmembrane helix</keyword>
<protein>
    <submittedName>
        <fullName evidence="2">Uncharacterized protein</fullName>
    </submittedName>
</protein>
<name>A0A916JG53_9BACT</name>
<evidence type="ECO:0000256" key="1">
    <source>
        <dbReference type="SAM" id="Phobius"/>
    </source>
</evidence>
<keyword evidence="1" id="KW-0812">Transmembrane</keyword>
<feature type="transmembrane region" description="Helical" evidence="1">
    <location>
        <begin position="48"/>
        <end position="67"/>
    </location>
</feature>
<dbReference type="AlphaFoldDB" id="A0A916JG53"/>
<keyword evidence="3" id="KW-1185">Reference proteome</keyword>
<dbReference type="Proteomes" id="UP000680038">
    <property type="component" value="Unassembled WGS sequence"/>
</dbReference>
<proteinExistence type="predicted"/>
<evidence type="ECO:0000313" key="3">
    <source>
        <dbReference type="Proteomes" id="UP000680038"/>
    </source>
</evidence>
<comment type="caution">
    <text evidence="2">The sequence shown here is derived from an EMBL/GenBank/DDBJ whole genome shotgun (WGS) entry which is preliminary data.</text>
</comment>